<dbReference type="InterPro" id="IPR027417">
    <property type="entry name" value="P-loop_NTPase"/>
</dbReference>
<dbReference type="AlphaFoldDB" id="A0A1H7C937"/>
<dbReference type="EMBL" id="FNZK01000020">
    <property type="protein sequence ID" value="SEJ85946.1"/>
    <property type="molecule type" value="Genomic_DNA"/>
</dbReference>
<accession>A0A1H7C937</accession>
<dbReference type="SMART" id="SM00382">
    <property type="entry name" value="AAA"/>
    <property type="match status" value="1"/>
</dbReference>
<keyword evidence="7" id="KW-1185">Reference proteome</keyword>
<feature type="domain" description="ABC transporter" evidence="5">
    <location>
        <begin position="7"/>
        <end position="242"/>
    </location>
</feature>
<evidence type="ECO:0000259" key="5">
    <source>
        <dbReference type="PROSITE" id="PS50893"/>
    </source>
</evidence>
<keyword evidence="4" id="KW-1278">Translocase</keyword>
<dbReference type="STRING" id="84035.SAMN05660742_12034"/>
<dbReference type="CDD" id="cd03214">
    <property type="entry name" value="ABC_Iron-Siderophores_B12_Hemin"/>
    <property type="match status" value="1"/>
</dbReference>
<dbReference type="Proteomes" id="UP000199662">
    <property type="component" value="Unassembled WGS sequence"/>
</dbReference>
<evidence type="ECO:0000256" key="2">
    <source>
        <dbReference type="ARBA" id="ARBA00022741"/>
    </source>
</evidence>
<gene>
    <name evidence="6" type="ORF">SAMN05660742_12034</name>
</gene>
<sequence length="291" mass="32349">MATEVVVKVKDISAGYMKQPVLDKVSFAINKGEMVGLIGPNGAGKSTLLKTMRGFLPVLTGLVEINGRKVQELTAHDFACQVGYLQQYAEIAFGYTAKEIVLAGRYPHLKWWQKESAKDWKIVRACMEYTGVLDLADKTMHAISGGQRQRVLLAKVLAQQTPILFLDEPTTGLDVFYQEEIFWFCQNMCRAGKTVIMVVHELALAARFCSRIILVGNGGVIANGSADEVLTEEHLSQAYGVTVKVVKNPLTGNIEVFTVHADRDISMERLLYRIDAVNTVTNECQSEEQFR</sequence>
<dbReference type="Gene3D" id="3.40.50.300">
    <property type="entry name" value="P-loop containing nucleotide triphosphate hydrolases"/>
    <property type="match status" value="1"/>
</dbReference>
<dbReference type="PANTHER" id="PTHR42794">
    <property type="entry name" value="HEMIN IMPORT ATP-BINDING PROTEIN HMUV"/>
    <property type="match status" value="1"/>
</dbReference>
<evidence type="ECO:0000313" key="6">
    <source>
        <dbReference type="EMBL" id="SEJ85946.1"/>
    </source>
</evidence>
<dbReference type="FunFam" id="3.40.50.300:FF:000134">
    <property type="entry name" value="Iron-enterobactin ABC transporter ATP-binding protein"/>
    <property type="match status" value="1"/>
</dbReference>
<evidence type="ECO:0000256" key="4">
    <source>
        <dbReference type="ARBA" id="ARBA00022967"/>
    </source>
</evidence>
<dbReference type="InterPro" id="IPR017871">
    <property type="entry name" value="ABC_transporter-like_CS"/>
</dbReference>
<dbReference type="Pfam" id="PF00005">
    <property type="entry name" value="ABC_tran"/>
    <property type="match status" value="1"/>
</dbReference>
<keyword evidence="3 6" id="KW-0067">ATP-binding</keyword>
<dbReference type="PROSITE" id="PS00211">
    <property type="entry name" value="ABC_TRANSPORTER_1"/>
    <property type="match status" value="1"/>
</dbReference>
<keyword evidence="2" id="KW-0547">Nucleotide-binding</keyword>
<dbReference type="InterPro" id="IPR003439">
    <property type="entry name" value="ABC_transporter-like_ATP-bd"/>
</dbReference>
<proteinExistence type="predicted"/>
<reference evidence="6 7" key="1">
    <citation type="submission" date="2016-10" db="EMBL/GenBank/DDBJ databases">
        <authorList>
            <person name="de Groot N.N."/>
        </authorList>
    </citation>
    <scope>NUCLEOTIDE SEQUENCE [LARGE SCALE GENOMIC DNA]</scope>
    <source>
        <strain evidence="6 7">DSM 2179</strain>
    </source>
</reference>
<organism evidence="6 7">
    <name type="scientific">Propionispira arboris</name>
    <dbReference type="NCBI Taxonomy" id="84035"/>
    <lineage>
        <taxon>Bacteria</taxon>
        <taxon>Bacillati</taxon>
        <taxon>Bacillota</taxon>
        <taxon>Negativicutes</taxon>
        <taxon>Selenomonadales</taxon>
        <taxon>Selenomonadaceae</taxon>
        <taxon>Propionispira</taxon>
    </lineage>
</organism>
<dbReference type="GO" id="GO:0016887">
    <property type="term" value="F:ATP hydrolysis activity"/>
    <property type="evidence" value="ECO:0007669"/>
    <property type="project" value="InterPro"/>
</dbReference>
<protein>
    <submittedName>
        <fullName evidence="6">Iron complex transport system ATP-binding protein</fullName>
    </submittedName>
</protein>
<dbReference type="InterPro" id="IPR003593">
    <property type="entry name" value="AAA+_ATPase"/>
</dbReference>
<dbReference type="PROSITE" id="PS50893">
    <property type="entry name" value="ABC_TRANSPORTER_2"/>
    <property type="match status" value="1"/>
</dbReference>
<keyword evidence="1" id="KW-0813">Transport</keyword>
<dbReference type="PANTHER" id="PTHR42794:SF1">
    <property type="entry name" value="HEMIN IMPORT ATP-BINDING PROTEIN HMUV"/>
    <property type="match status" value="1"/>
</dbReference>
<evidence type="ECO:0000313" key="7">
    <source>
        <dbReference type="Proteomes" id="UP000199662"/>
    </source>
</evidence>
<dbReference type="RefSeq" id="WP_091834370.1">
    <property type="nucleotide sequence ID" value="NZ_FNZK01000020.1"/>
</dbReference>
<dbReference type="GO" id="GO:0005524">
    <property type="term" value="F:ATP binding"/>
    <property type="evidence" value="ECO:0007669"/>
    <property type="project" value="UniProtKB-KW"/>
</dbReference>
<name>A0A1H7C937_9FIRM</name>
<evidence type="ECO:0000256" key="3">
    <source>
        <dbReference type="ARBA" id="ARBA00022840"/>
    </source>
</evidence>
<dbReference type="SUPFAM" id="SSF52540">
    <property type="entry name" value="P-loop containing nucleoside triphosphate hydrolases"/>
    <property type="match status" value="1"/>
</dbReference>
<evidence type="ECO:0000256" key="1">
    <source>
        <dbReference type="ARBA" id="ARBA00022448"/>
    </source>
</evidence>